<sequence length="141" mass="15409">VFEEVEELAHRGSQLSKWAAEAREAPQQLPDLDEVCNFSARLRFGPPVDFPLTAAGSPAAPLPPGFWLPHPTVQDELPRAAALWSGAARAPPPELELREPSTAQHDAWQVWLRPVPPATFVLFTVDGSLPRPGQPSTRRAP</sequence>
<dbReference type="Proteomes" id="UP000654075">
    <property type="component" value="Unassembled WGS sequence"/>
</dbReference>
<keyword evidence="2" id="KW-1185">Reference proteome</keyword>
<proteinExistence type="predicted"/>
<evidence type="ECO:0000313" key="2">
    <source>
        <dbReference type="Proteomes" id="UP000654075"/>
    </source>
</evidence>
<dbReference type="OrthoDB" id="447707at2759"/>
<gene>
    <name evidence="1" type="ORF">PGLA1383_LOCUS33828</name>
</gene>
<name>A0A813FPU9_POLGL</name>
<feature type="non-terminal residue" evidence="1">
    <location>
        <position position="1"/>
    </location>
</feature>
<organism evidence="1 2">
    <name type="scientific">Polarella glacialis</name>
    <name type="common">Dinoflagellate</name>
    <dbReference type="NCBI Taxonomy" id="89957"/>
    <lineage>
        <taxon>Eukaryota</taxon>
        <taxon>Sar</taxon>
        <taxon>Alveolata</taxon>
        <taxon>Dinophyceae</taxon>
        <taxon>Suessiales</taxon>
        <taxon>Suessiaceae</taxon>
        <taxon>Polarella</taxon>
    </lineage>
</organism>
<reference evidence="1" key="1">
    <citation type="submission" date="2021-02" db="EMBL/GenBank/DDBJ databases">
        <authorList>
            <person name="Dougan E. K."/>
            <person name="Rhodes N."/>
            <person name="Thang M."/>
            <person name="Chan C."/>
        </authorList>
    </citation>
    <scope>NUCLEOTIDE SEQUENCE</scope>
</reference>
<evidence type="ECO:0000313" key="1">
    <source>
        <dbReference type="EMBL" id="CAE8616125.1"/>
    </source>
</evidence>
<dbReference type="AlphaFoldDB" id="A0A813FPU9"/>
<dbReference type="EMBL" id="CAJNNV010025797">
    <property type="protein sequence ID" value="CAE8616125.1"/>
    <property type="molecule type" value="Genomic_DNA"/>
</dbReference>
<feature type="non-terminal residue" evidence="1">
    <location>
        <position position="141"/>
    </location>
</feature>
<comment type="caution">
    <text evidence="1">The sequence shown here is derived from an EMBL/GenBank/DDBJ whole genome shotgun (WGS) entry which is preliminary data.</text>
</comment>
<protein>
    <submittedName>
        <fullName evidence="1">Uncharacterized protein</fullName>
    </submittedName>
</protein>
<accession>A0A813FPU9</accession>